<keyword evidence="3" id="KW-1185">Reference proteome</keyword>
<comment type="caution">
    <text evidence="2">The sequence shown here is derived from an EMBL/GenBank/DDBJ whole genome shotgun (WGS) entry which is preliminary data.</text>
</comment>
<accession>A0ABN9BF25</accession>
<dbReference type="EMBL" id="CATNWA010003765">
    <property type="protein sequence ID" value="CAI9546205.1"/>
    <property type="molecule type" value="Genomic_DNA"/>
</dbReference>
<feature type="non-terminal residue" evidence="2">
    <location>
        <position position="1"/>
    </location>
</feature>
<proteinExistence type="predicted"/>
<evidence type="ECO:0000256" key="1">
    <source>
        <dbReference type="SAM" id="MobiDB-lite"/>
    </source>
</evidence>
<evidence type="ECO:0000313" key="3">
    <source>
        <dbReference type="Proteomes" id="UP001162483"/>
    </source>
</evidence>
<gene>
    <name evidence="2" type="ORF">SPARVUS_LOCUS2797258</name>
</gene>
<feature type="region of interest" description="Disordered" evidence="1">
    <location>
        <begin position="1"/>
        <end position="25"/>
    </location>
</feature>
<name>A0ABN9BF25_9NEOB</name>
<reference evidence="2" key="1">
    <citation type="submission" date="2023-05" db="EMBL/GenBank/DDBJ databases">
        <authorList>
            <person name="Stuckert A."/>
        </authorList>
    </citation>
    <scope>NUCLEOTIDE SEQUENCE</scope>
</reference>
<dbReference type="Proteomes" id="UP001162483">
    <property type="component" value="Unassembled WGS sequence"/>
</dbReference>
<sequence>QTDNSWGPWVIGDHGAPVSSPTPKKAYEKANERYQGHLIGPPTDPRPLGSARVLEWSVRPWYIPYLWTLSRIWKSLYVCFGFHLCLCERGNLPIFHFEWHPNAL</sequence>
<feature type="non-terminal residue" evidence="2">
    <location>
        <position position="104"/>
    </location>
</feature>
<organism evidence="2 3">
    <name type="scientific">Staurois parvus</name>
    <dbReference type="NCBI Taxonomy" id="386267"/>
    <lineage>
        <taxon>Eukaryota</taxon>
        <taxon>Metazoa</taxon>
        <taxon>Chordata</taxon>
        <taxon>Craniata</taxon>
        <taxon>Vertebrata</taxon>
        <taxon>Euteleostomi</taxon>
        <taxon>Amphibia</taxon>
        <taxon>Batrachia</taxon>
        <taxon>Anura</taxon>
        <taxon>Neobatrachia</taxon>
        <taxon>Ranoidea</taxon>
        <taxon>Ranidae</taxon>
        <taxon>Staurois</taxon>
    </lineage>
</organism>
<evidence type="ECO:0000313" key="2">
    <source>
        <dbReference type="EMBL" id="CAI9546205.1"/>
    </source>
</evidence>
<protein>
    <submittedName>
        <fullName evidence="2">Uncharacterized protein</fullName>
    </submittedName>
</protein>